<organism evidence="1">
    <name type="scientific">Polaromonas sp. E3S</name>
    <dbReference type="NCBI Taxonomy" id="1840265"/>
    <lineage>
        <taxon>Bacteria</taxon>
        <taxon>Pseudomonadati</taxon>
        <taxon>Pseudomonadota</taxon>
        <taxon>Betaproteobacteria</taxon>
        <taxon>Burkholderiales</taxon>
        <taxon>Comamonadaceae</taxon>
        <taxon>Polaromonas</taxon>
    </lineage>
</organism>
<sequence length="91" mass="10580">MLLEFDAAKNETNIRNRGLSFDLVEGFDFETAIIWQDARKAYPEVRFSALGLLDGRVYSLVFTDAEKGIRVISFRKANKREVKRYEQETKS</sequence>
<name>A0A2S1FHW3_9BURK</name>
<reference evidence="1" key="1">
    <citation type="submission" date="2018-01" db="EMBL/GenBank/DDBJ databases">
        <title>Plasmids of psychrophilic Polaromonas spp. isolated from Arctic and Antarctic glaciers.</title>
        <authorList>
            <person name="Dziewit L."/>
            <person name="Ciok A."/>
        </authorList>
    </citation>
    <scope>NUCLEOTIDE SEQUENCE</scope>
    <source>
        <plasmid evidence="1">pE3SP1</plasmid>
    </source>
</reference>
<dbReference type="EMBL" id="MG869617">
    <property type="protein sequence ID" value="AWD72072.1"/>
    <property type="molecule type" value="Genomic_DNA"/>
</dbReference>
<geneLocation type="plasmid" evidence="1">
    <name>pE3SP1</name>
</geneLocation>
<proteinExistence type="predicted"/>
<dbReference type="AlphaFoldDB" id="A0A2S1FHW3"/>
<keyword evidence="1" id="KW-0614">Plasmid</keyword>
<dbReference type="InterPro" id="IPR007460">
    <property type="entry name" value="BrnT_toxin"/>
</dbReference>
<evidence type="ECO:0000313" key="1">
    <source>
        <dbReference type="EMBL" id="AWD72072.1"/>
    </source>
</evidence>
<dbReference type="Gene3D" id="3.10.450.530">
    <property type="entry name" value="Ribonuclease toxin, BrnT, of type II toxin-antitoxin system"/>
    <property type="match status" value="1"/>
</dbReference>
<protein>
    <submittedName>
        <fullName evidence="1">Toxin of addiction module, BrnT superfamily</fullName>
    </submittedName>
</protein>
<dbReference type="InterPro" id="IPR038573">
    <property type="entry name" value="BrnT_sf"/>
</dbReference>
<accession>A0A2S1FHW3</accession>
<dbReference type="Pfam" id="PF04365">
    <property type="entry name" value="BrnT_toxin"/>
    <property type="match status" value="1"/>
</dbReference>
<dbReference type="RefSeq" id="WP_181375552.1">
    <property type="nucleotide sequence ID" value="NZ_MG869617.1"/>
</dbReference>
<gene>
    <name evidence="1" type="ORF">pE3SP1_p038</name>
</gene>